<dbReference type="Proteomes" id="UP000051794">
    <property type="component" value="Unassembled WGS sequence"/>
</dbReference>
<dbReference type="InterPro" id="IPR016181">
    <property type="entry name" value="Acyl_CoA_acyltransferase"/>
</dbReference>
<reference evidence="4 5" key="1">
    <citation type="journal article" date="2015" name="Genome Announc.">
        <title>Expanding the biotechnology potential of lactobacilli through comparative genomics of 213 strains and associated genera.</title>
        <authorList>
            <person name="Sun Z."/>
            <person name="Harris H.M."/>
            <person name="McCann A."/>
            <person name="Guo C."/>
            <person name="Argimon S."/>
            <person name="Zhang W."/>
            <person name="Yang X."/>
            <person name="Jeffery I.B."/>
            <person name="Cooney J.C."/>
            <person name="Kagawa T.F."/>
            <person name="Liu W."/>
            <person name="Song Y."/>
            <person name="Salvetti E."/>
            <person name="Wrobel A."/>
            <person name="Rasinkangas P."/>
            <person name="Parkhill J."/>
            <person name="Rea M.C."/>
            <person name="O'Sullivan O."/>
            <person name="Ritari J."/>
            <person name="Douillard F.P."/>
            <person name="Paul Ross R."/>
            <person name="Yang R."/>
            <person name="Briner A.E."/>
            <person name="Felis G.E."/>
            <person name="de Vos W.M."/>
            <person name="Barrangou R."/>
            <person name="Klaenhammer T.R."/>
            <person name="Caufield P.W."/>
            <person name="Cui Y."/>
            <person name="Zhang H."/>
            <person name="O'Toole P.W."/>
        </authorList>
    </citation>
    <scope>NUCLEOTIDE SEQUENCE [LARGE SCALE GENOMIC DNA]</scope>
    <source>
        <strain evidence="4 5">DSM 12361</strain>
    </source>
</reference>
<dbReference type="Pfam" id="PF00583">
    <property type="entry name" value="Acetyltransf_1"/>
    <property type="match status" value="1"/>
</dbReference>
<dbReference type="GO" id="GO:0016747">
    <property type="term" value="F:acyltransferase activity, transferring groups other than amino-acyl groups"/>
    <property type="evidence" value="ECO:0007669"/>
    <property type="project" value="InterPro"/>
</dbReference>
<keyword evidence="2" id="KW-0012">Acyltransferase</keyword>
<dbReference type="CDD" id="cd04301">
    <property type="entry name" value="NAT_SF"/>
    <property type="match status" value="1"/>
</dbReference>
<dbReference type="PROSITE" id="PS51186">
    <property type="entry name" value="GNAT"/>
    <property type="match status" value="1"/>
</dbReference>
<evidence type="ECO:0000256" key="2">
    <source>
        <dbReference type="ARBA" id="ARBA00023315"/>
    </source>
</evidence>
<comment type="caution">
    <text evidence="4">The sequence shown here is derived from an EMBL/GenBank/DDBJ whole genome shotgun (WGS) entry which is preliminary data.</text>
</comment>
<evidence type="ECO:0000313" key="4">
    <source>
        <dbReference type="EMBL" id="KRK22996.1"/>
    </source>
</evidence>
<dbReference type="PATRIC" id="fig|1423768.3.peg.22"/>
<dbReference type="InterPro" id="IPR000182">
    <property type="entry name" value="GNAT_dom"/>
</dbReference>
<dbReference type="RefSeq" id="WP_034530652.1">
    <property type="nucleotide sequence ID" value="NZ_AZCK01000012.1"/>
</dbReference>
<dbReference type="EMBL" id="AZCK01000012">
    <property type="protein sequence ID" value="KRK22996.1"/>
    <property type="molecule type" value="Genomic_DNA"/>
</dbReference>
<keyword evidence="1 4" id="KW-0808">Transferase</keyword>
<evidence type="ECO:0000313" key="5">
    <source>
        <dbReference type="Proteomes" id="UP000051794"/>
    </source>
</evidence>
<protein>
    <submittedName>
        <fullName evidence="4">GCN5-like N-acetyltransferase</fullName>
    </submittedName>
</protein>
<gene>
    <name evidence="4" type="ORF">FD43_GL000311</name>
</gene>
<dbReference type="PANTHER" id="PTHR42919">
    <property type="entry name" value="N-ALPHA-ACETYLTRANSFERASE"/>
    <property type="match status" value="1"/>
</dbReference>
<dbReference type="Gene3D" id="3.40.630.30">
    <property type="match status" value="1"/>
</dbReference>
<sequence>MIDLKRIKISDVLELQKISIETFNDTFGEYNSLEDLNEMFENNYNSEQLKSEINNQSTDFEFIYVDGQIAGYLKINWGSAQSEDMGNSFLEVERIYIRKAFKRQGLGTKLMDYAIEKAKKLGRQYIWLGVWENNSNAIGFYQSKKFIPFSDHIFMVGEDKQRDILMKKKI</sequence>
<dbReference type="InterPro" id="IPR051556">
    <property type="entry name" value="N-term/lysine_N-AcTrnsfr"/>
</dbReference>
<feature type="domain" description="N-acetyltransferase" evidence="3">
    <location>
        <begin position="2"/>
        <end position="170"/>
    </location>
</feature>
<proteinExistence type="predicted"/>
<accession>A0A0R1FUU7</accession>
<dbReference type="GeneID" id="66348167"/>
<organism evidence="4 5">
    <name type="scientific">Apilactobacillus kunkeei DSM 12361 = ATCC 700308</name>
    <dbReference type="NCBI Taxonomy" id="1423768"/>
    <lineage>
        <taxon>Bacteria</taxon>
        <taxon>Bacillati</taxon>
        <taxon>Bacillota</taxon>
        <taxon>Bacilli</taxon>
        <taxon>Lactobacillales</taxon>
        <taxon>Lactobacillaceae</taxon>
        <taxon>Apilactobacillus</taxon>
    </lineage>
</organism>
<name>A0A0R1FUU7_9LACO</name>
<evidence type="ECO:0000256" key="1">
    <source>
        <dbReference type="ARBA" id="ARBA00022679"/>
    </source>
</evidence>
<dbReference type="PANTHER" id="PTHR42919:SF8">
    <property type="entry name" value="N-ALPHA-ACETYLTRANSFERASE 50"/>
    <property type="match status" value="1"/>
</dbReference>
<dbReference type="SUPFAM" id="SSF55729">
    <property type="entry name" value="Acyl-CoA N-acyltransferases (Nat)"/>
    <property type="match status" value="1"/>
</dbReference>
<evidence type="ECO:0000259" key="3">
    <source>
        <dbReference type="PROSITE" id="PS51186"/>
    </source>
</evidence>
<dbReference type="AlphaFoldDB" id="A0A0R1FUU7"/>